<dbReference type="PANTHER" id="PTHR36766">
    <property type="entry name" value="PLANT BROAD-SPECTRUM MILDEW RESISTANCE PROTEIN RPW8"/>
    <property type="match status" value="1"/>
</dbReference>
<dbReference type="InterPro" id="IPR027417">
    <property type="entry name" value="P-loop_NTPase"/>
</dbReference>
<dbReference type="Gene3D" id="3.40.50.300">
    <property type="entry name" value="P-loop containing nucleotide triphosphate hydrolases"/>
    <property type="match status" value="1"/>
</dbReference>
<keyword evidence="3" id="KW-1185">Reference proteome</keyword>
<dbReference type="GO" id="GO:0006952">
    <property type="term" value="P:defense response"/>
    <property type="evidence" value="ECO:0007669"/>
    <property type="project" value="UniProtKB-KW"/>
</dbReference>
<evidence type="ECO:0000313" key="2">
    <source>
        <dbReference type="EMBL" id="WVZ25251.1"/>
    </source>
</evidence>
<dbReference type="EMBL" id="CP144700">
    <property type="protein sequence ID" value="WVZ25251.1"/>
    <property type="molecule type" value="Genomic_DNA"/>
</dbReference>
<protein>
    <recommendedName>
        <fullName evidence="4">NB-ARC domain-containing protein</fullName>
    </recommendedName>
</protein>
<evidence type="ECO:0000256" key="1">
    <source>
        <dbReference type="ARBA" id="ARBA00022821"/>
    </source>
</evidence>
<proteinExistence type="predicted"/>
<dbReference type="PANTHER" id="PTHR36766:SF3">
    <property type="entry name" value="RPW8 DOMAIN-CONTAINING PROTEIN"/>
    <property type="match status" value="1"/>
</dbReference>
<dbReference type="AlphaFoldDB" id="A0AAQ3PCD9"/>
<organism evidence="2 3">
    <name type="scientific">Vigna mungo</name>
    <name type="common">Black gram</name>
    <name type="synonym">Phaseolus mungo</name>
    <dbReference type="NCBI Taxonomy" id="3915"/>
    <lineage>
        <taxon>Eukaryota</taxon>
        <taxon>Viridiplantae</taxon>
        <taxon>Streptophyta</taxon>
        <taxon>Embryophyta</taxon>
        <taxon>Tracheophyta</taxon>
        <taxon>Spermatophyta</taxon>
        <taxon>Magnoliopsida</taxon>
        <taxon>eudicotyledons</taxon>
        <taxon>Gunneridae</taxon>
        <taxon>Pentapetalae</taxon>
        <taxon>rosids</taxon>
        <taxon>fabids</taxon>
        <taxon>Fabales</taxon>
        <taxon>Fabaceae</taxon>
        <taxon>Papilionoideae</taxon>
        <taxon>50 kb inversion clade</taxon>
        <taxon>NPAAA clade</taxon>
        <taxon>indigoferoid/millettioid clade</taxon>
        <taxon>Phaseoleae</taxon>
        <taxon>Vigna</taxon>
    </lineage>
</organism>
<reference evidence="2 3" key="1">
    <citation type="journal article" date="2023" name="Life. Sci Alliance">
        <title>Evolutionary insights into 3D genome organization and epigenetic landscape of Vigna mungo.</title>
        <authorList>
            <person name="Junaid A."/>
            <person name="Singh B."/>
            <person name="Bhatia S."/>
        </authorList>
    </citation>
    <scope>NUCLEOTIDE SEQUENCE [LARGE SCALE GENOMIC DNA]</scope>
    <source>
        <strain evidence="2">Urdbean</strain>
    </source>
</reference>
<dbReference type="Proteomes" id="UP001374535">
    <property type="component" value="Chromosome 1"/>
</dbReference>
<dbReference type="SUPFAM" id="SSF52540">
    <property type="entry name" value="P-loop containing nucleoside triphosphate hydrolases"/>
    <property type="match status" value="1"/>
</dbReference>
<evidence type="ECO:0008006" key="4">
    <source>
        <dbReference type="Google" id="ProtNLM"/>
    </source>
</evidence>
<keyword evidence="1" id="KW-0611">Plant defense</keyword>
<name>A0AAQ3PCD9_VIGMU</name>
<gene>
    <name evidence="2" type="ORF">V8G54_003795</name>
</gene>
<sequence length="148" mass="16630">MNVQSSKHVEICLGEFKDNIFFISLVEAPKLSTIVERLFEHNGYEKPQFQSDEGAVYQLENLLKQIGKNPILLVLDGVLPESASLVEKFVFQIPNYKILVTSRFTIKGFGLPHVLKSLNEADALNLFRHSASLDQTSSNIPDTIVQKV</sequence>
<accession>A0AAQ3PCD9</accession>
<evidence type="ECO:0000313" key="3">
    <source>
        <dbReference type="Proteomes" id="UP001374535"/>
    </source>
</evidence>